<evidence type="ECO:0000313" key="4">
    <source>
        <dbReference type="Proteomes" id="UP001233172"/>
    </source>
</evidence>
<reference evidence="3" key="1">
    <citation type="journal article" date="2023" name="PLoS Negl. Trop. Dis.">
        <title>A genome sequence for Biomphalaria pfeifferi, the major vector snail for the human-infecting parasite Schistosoma mansoni.</title>
        <authorList>
            <person name="Bu L."/>
            <person name="Lu L."/>
            <person name="Laidemitt M.R."/>
            <person name="Zhang S.M."/>
            <person name="Mutuku M."/>
            <person name="Mkoji G."/>
            <person name="Steinauer M."/>
            <person name="Loker E.S."/>
        </authorList>
    </citation>
    <scope>NUCLEOTIDE SEQUENCE</scope>
    <source>
        <strain evidence="3">KasaAsao</strain>
    </source>
</reference>
<feature type="compositionally biased region" description="Basic residues" evidence="1">
    <location>
        <begin position="490"/>
        <end position="504"/>
    </location>
</feature>
<keyword evidence="4" id="KW-1185">Reference proteome</keyword>
<feature type="transmembrane region" description="Helical" evidence="2">
    <location>
        <begin position="317"/>
        <end position="344"/>
    </location>
</feature>
<dbReference type="EMBL" id="JASAOG010000167">
    <property type="protein sequence ID" value="KAK0046338.1"/>
    <property type="molecule type" value="Genomic_DNA"/>
</dbReference>
<dbReference type="Proteomes" id="UP001233172">
    <property type="component" value="Unassembled WGS sequence"/>
</dbReference>
<gene>
    <name evidence="3" type="ORF">Bpfe_024265</name>
</gene>
<reference evidence="3" key="2">
    <citation type="submission" date="2023-04" db="EMBL/GenBank/DDBJ databases">
        <authorList>
            <person name="Bu L."/>
            <person name="Lu L."/>
            <person name="Laidemitt M.R."/>
            <person name="Zhang S.M."/>
            <person name="Mutuku M."/>
            <person name="Mkoji G."/>
            <person name="Steinauer M."/>
            <person name="Loker E.S."/>
        </authorList>
    </citation>
    <scope>NUCLEOTIDE SEQUENCE</scope>
    <source>
        <strain evidence="3">KasaAsao</strain>
        <tissue evidence="3">Whole Snail</tissue>
    </source>
</reference>
<dbReference type="AlphaFoldDB" id="A0AAD8F0N3"/>
<feature type="transmembrane region" description="Helical" evidence="2">
    <location>
        <begin position="6"/>
        <end position="26"/>
    </location>
</feature>
<keyword evidence="2" id="KW-1133">Transmembrane helix</keyword>
<evidence type="ECO:0000256" key="1">
    <source>
        <dbReference type="SAM" id="MobiDB-lite"/>
    </source>
</evidence>
<sequence>MSSIIFLWYIALASITVLYTAARCSFPKDLRGQWIRSRDDAFVVFSDTQLTGLNIWWNSQRLNYFDCYSNTGENYIINSTYISLLGDMSYFVCWRFVKVTSLAYIMFEVSDLINSTGFDTNVRGNVQPIDTPLDASKVCTKSTYFTTLVNQGVAAADVAATCPPQLNASFTYSLCSTTELSFCQDDKYGVADYGSCSTQIFYSVSGTFACMGFVPLDQDIYINLFSSGRVICFKIPDKVTGTFNGVYYNGDCSSVDTGEPTGITLTKKNQCGATSTTITTTSATTSKQTTISEASTVDDTTEILVTRVEESKGADSATVGVAVGLSVGLFALVLVALLLFLVIWRQKLVVKVSDSFTEPKIQNNNKDDKGMHTSNEAVPVIDSEIKKLDLENQDEKMGREQVNVKDANSGLNSDNGMFTDRGQLEVGNTEQANIGCDNNQVPPDSNVFVVDISKSGFETDGVVVKDANAMKDGVKDIQPYKVDMTDNKKGNKKFKSKGKGRNTK</sequence>
<feature type="region of interest" description="Disordered" evidence="1">
    <location>
        <begin position="483"/>
        <end position="504"/>
    </location>
</feature>
<comment type="caution">
    <text evidence="3">The sequence shown here is derived from an EMBL/GenBank/DDBJ whole genome shotgun (WGS) entry which is preliminary data.</text>
</comment>
<keyword evidence="2" id="KW-0812">Transmembrane</keyword>
<protein>
    <submittedName>
        <fullName evidence="3">Uncharacterized protein</fullName>
    </submittedName>
</protein>
<evidence type="ECO:0000313" key="3">
    <source>
        <dbReference type="EMBL" id="KAK0046338.1"/>
    </source>
</evidence>
<name>A0AAD8F0N3_BIOPF</name>
<organism evidence="3 4">
    <name type="scientific">Biomphalaria pfeifferi</name>
    <name type="common">Bloodfluke planorb</name>
    <name type="synonym">Freshwater snail</name>
    <dbReference type="NCBI Taxonomy" id="112525"/>
    <lineage>
        <taxon>Eukaryota</taxon>
        <taxon>Metazoa</taxon>
        <taxon>Spiralia</taxon>
        <taxon>Lophotrochozoa</taxon>
        <taxon>Mollusca</taxon>
        <taxon>Gastropoda</taxon>
        <taxon>Heterobranchia</taxon>
        <taxon>Euthyneura</taxon>
        <taxon>Panpulmonata</taxon>
        <taxon>Hygrophila</taxon>
        <taxon>Lymnaeoidea</taxon>
        <taxon>Planorbidae</taxon>
        <taxon>Biomphalaria</taxon>
    </lineage>
</organism>
<proteinExistence type="predicted"/>
<keyword evidence="2" id="KW-0472">Membrane</keyword>
<accession>A0AAD8F0N3</accession>
<evidence type="ECO:0000256" key="2">
    <source>
        <dbReference type="SAM" id="Phobius"/>
    </source>
</evidence>